<dbReference type="SUPFAM" id="SSF53383">
    <property type="entry name" value="PLP-dependent transferases"/>
    <property type="match status" value="1"/>
</dbReference>
<gene>
    <name evidence="1" type="ORF">WPS_28970</name>
</gene>
<dbReference type="Gene3D" id="3.40.640.10">
    <property type="entry name" value="Type I PLP-dependent aspartate aminotransferase-like (Major domain)"/>
    <property type="match status" value="1"/>
</dbReference>
<dbReference type="EMBL" id="AP025523">
    <property type="protein sequence ID" value="BDE07621.1"/>
    <property type="molecule type" value="Genomic_DNA"/>
</dbReference>
<dbReference type="PANTHER" id="PTHR46658">
    <property type="entry name" value="CYS OR MET METABOLISM PYRIDOXAL-PHOSPHATE-DEPENDENT ENZYME"/>
    <property type="match status" value="1"/>
</dbReference>
<dbReference type="Pfam" id="PF06838">
    <property type="entry name" value="Met_gamma_lyase"/>
    <property type="match status" value="1"/>
</dbReference>
<protein>
    <submittedName>
        <fullName evidence="1">Aluminum resistance protein</fullName>
    </submittedName>
</protein>
<keyword evidence="2" id="KW-1185">Reference proteome</keyword>
<proteinExistence type="predicted"/>
<dbReference type="AlphaFoldDB" id="A0AAN1XY97"/>
<dbReference type="InterPro" id="IPR015424">
    <property type="entry name" value="PyrdxlP-dep_Trfase"/>
</dbReference>
<dbReference type="KEGG" id="vab:WPS_28970"/>
<name>A0AAN1XY97_UNVUL</name>
<dbReference type="InterPro" id="IPR009651">
    <property type="entry name" value="Met_g_lyase_put"/>
</dbReference>
<accession>A0AAN1XY97</accession>
<sequence>MIDALLDGIALAPRVRDAAVRAAPWLERRDPRAVAVRARVLRAFLDEGIAESDLAGTTGYGYDDAARERYESLLARCFRAERVLARLSIVSGTHAIVAGLDALVAPGATLLAANGAPYDTLRHAIATAPYSLVSRGVRYAEVARTGAGETDLDALRDAVRAQRPAVVFVQRSRGYAVRRSLTIDAIAATIDVVRGAHREAVVFVDNCYGELVEEREPLEAGADLIAGSLIKNIGGGLAPTGGYLAGRADLIERIAARVFAPGIGAGLGPTLGFGRALVQGLFYAPLVVAETLRGLDFAAALFAELGCAVDPIPGDLRTDIVQAIRLGDRERLIAFARGLQRAMPVNARFAPEPGPVPGYVDPVIMSSGSFVSGATIDLSCDAPLRPPFEVYLQGGITAEHAVLGAVFAAQAVYEAGGFSSPMKP</sequence>
<evidence type="ECO:0000313" key="1">
    <source>
        <dbReference type="EMBL" id="BDE07621.1"/>
    </source>
</evidence>
<dbReference type="RefSeq" id="WP_317995199.1">
    <property type="nucleotide sequence ID" value="NZ_AP025523.1"/>
</dbReference>
<dbReference type="Proteomes" id="UP001317532">
    <property type="component" value="Chromosome"/>
</dbReference>
<dbReference type="PANTHER" id="PTHR46658:SF1">
    <property type="entry name" value="CYS OR MET METABOLISM PYRIDOXAL-PHOSPHATE-DEPENDENT ENZYME"/>
    <property type="match status" value="1"/>
</dbReference>
<dbReference type="Gene3D" id="3.90.1150.60">
    <property type="entry name" value="Methioning gamme-lyase, C-terminal domain"/>
    <property type="match status" value="1"/>
</dbReference>
<dbReference type="InterPro" id="IPR015421">
    <property type="entry name" value="PyrdxlP-dep_Trfase_major"/>
</dbReference>
<organism evidence="1 2">
    <name type="scientific">Vulcanimicrobium alpinum</name>
    <dbReference type="NCBI Taxonomy" id="3016050"/>
    <lineage>
        <taxon>Bacteria</taxon>
        <taxon>Bacillati</taxon>
        <taxon>Vulcanimicrobiota</taxon>
        <taxon>Vulcanimicrobiia</taxon>
        <taxon>Vulcanimicrobiales</taxon>
        <taxon>Vulcanimicrobiaceae</taxon>
        <taxon>Vulcanimicrobium</taxon>
    </lineage>
</organism>
<evidence type="ECO:0000313" key="2">
    <source>
        <dbReference type="Proteomes" id="UP001317532"/>
    </source>
</evidence>
<reference evidence="1 2" key="1">
    <citation type="journal article" date="2022" name="ISME Commun">
        <title>Vulcanimicrobium alpinus gen. nov. sp. nov., the first cultivated representative of the candidate phylum 'Eremiobacterota', is a metabolically versatile aerobic anoxygenic phototroph.</title>
        <authorList>
            <person name="Yabe S."/>
            <person name="Muto K."/>
            <person name="Abe K."/>
            <person name="Yokota A."/>
            <person name="Staudigel H."/>
            <person name="Tebo B.M."/>
        </authorList>
    </citation>
    <scope>NUCLEOTIDE SEQUENCE [LARGE SCALE GENOMIC DNA]</scope>
    <source>
        <strain evidence="1 2">WC8-2</strain>
    </source>
</reference>